<proteinExistence type="predicted"/>
<dbReference type="CDD" id="cd00207">
    <property type="entry name" value="fer2"/>
    <property type="match status" value="1"/>
</dbReference>
<dbReference type="InterPro" id="IPR036010">
    <property type="entry name" value="2Fe-2S_ferredoxin-like_sf"/>
</dbReference>
<keyword evidence="2" id="KW-0001">2Fe-2S</keyword>
<dbReference type="InterPro" id="IPR008333">
    <property type="entry name" value="Cbr1-like_FAD-bd_dom"/>
</dbReference>
<dbReference type="EMBL" id="JAAMOX010000001">
    <property type="protein sequence ID" value="NIH53240.1"/>
    <property type="molecule type" value="Genomic_DNA"/>
</dbReference>
<dbReference type="InterPro" id="IPR001433">
    <property type="entry name" value="OxRdtase_FAD/NAD-bd"/>
</dbReference>
<accession>A0A7X5R0N1</accession>
<dbReference type="SUPFAM" id="SSF54292">
    <property type="entry name" value="2Fe-2S ferredoxin-like"/>
    <property type="match status" value="1"/>
</dbReference>
<dbReference type="InterPro" id="IPR050415">
    <property type="entry name" value="MRET"/>
</dbReference>
<evidence type="ECO:0000256" key="2">
    <source>
        <dbReference type="ARBA" id="ARBA00022714"/>
    </source>
</evidence>
<keyword evidence="2" id="KW-0479">Metal-binding</keyword>
<dbReference type="PROSITE" id="PS51384">
    <property type="entry name" value="FAD_FR"/>
    <property type="match status" value="1"/>
</dbReference>
<keyword evidence="6" id="KW-1185">Reference proteome</keyword>
<dbReference type="InterPro" id="IPR017927">
    <property type="entry name" value="FAD-bd_FR_type"/>
</dbReference>
<dbReference type="PANTHER" id="PTHR47354:SF2">
    <property type="entry name" value="BLR2392 PROTEIN"/>
    <property type="match status" value="1"/>
</dbReference>
<keyword evidence="5" id="KW-0808">Transferase</keyword>
<dbReference type="InterPro" id="IPR017938">
    <property type="entry name" value="Riboflavin_synthase-like_b-brl"/>
</dbReference>
<dbReference type="PRINTS" id="PR00409">
    <property type="entry name" value="PHDIOXRDTASE"/>
</dbReference>
<dbReference type="RefSeq" id="WP_167148690.1">
    <property type="nucleotide sequence ID" value="NZ_JAAMOX010000001.1"/>
</dbReference>
<reference evidence="5 6" key="1">
    <citation type="submission" date="2020-02" db="EMBL/GenBank/DDBJ databases">
        <title>Sequencing the genomes of 1000 actinobacteria strains.</title>
        <authorList>
            <person name="Klenk H.-P."/>
        </authorList>
    </citation>
    <scope>NUCLEOTIDE SEQUENCE [LARGE SCALE GENOMIC DNA]</scope>
    <source>
        <strain evidence="5 6">DSM 27960</strain>
    </source>
</reference>
<comment type="caution">
    <text evidence="5">The sequence shown here is derived from an EMBL/GenBank/DDBJ whole genome shotgun (WGS) entry which is preliminary data.</text>
</comment>
<dbReference type="EC" id="1.14.13.82" evidence="5"/>
<dbReference type="Pfam" id="PF00111">
    <property type="entry name" value="Fer2"/>
    <property type="match status" value="1"/>
</dbReference>
<evidence type="ECO:0000256" key="3">
    <source>
        <dbReference type="ARBA" id="ARBA00023014"/>
    </source>
</evidence>
<organism evidence="5 6">
    <name type="scientific">Lysinibacter cavernae</name>
    <dbReference type="NCBI Taxonomy" id="1640652"/>
    <lineage>
        <taxon>Bacteria</taxon>
        <taxon>Bacillati</taxon>
        <taxon>Actinomycetota</taxon>
        <taxon>Actinomycetes</taxon>
        <taxon>Micrococcales</taxon>
        <taxon>Microbacteriaceae</taxon>
        <taxon>Lysinibacter</taxon>
    </lineage>
</organism>
<keyword evidence="2" id="KW-0408">Iron</keyword>
<dbReference type="PANTHER" id="PTHR47354">
    <property type="entry name" value="NADH OXIDOREDUCTASE HCR"/>
    <property type="match status" value="1"/>
</dbReference>
<dbReference type="SUPFAM" id="SSF52343">
    <property type="entry name" value="Ferredoxin reductase-like, C-terminal NADP-linked domain"/>
    <property type="match status" value="1"/>
</dbReference>
<dbReference type="GO" id="GO:0018489">
    <property type="term" value="F:vanillate monooxygenase activity"/>
    <property type="evidence" value="ECO:0007669"/>
    <property type="project" value="UniProtKB-EC"/>
</dbReference>
<dbReference type="InterPro" id="IPR001041">
    <property type="entry name" value="2Fe-2S_ferredoxin-type"/>
</dbReference>
<dbReference type="GO" id="GO:0008168">
    <property type="term" value="F:methyltransferase activity"/>
    <property type="evidence" value="ECO:0007669"/>
    <property type="project" value="UniProtKB-KW"/>
</dbReference>
<dbReference type="SUPFAM" id="SSF63380">
    <property type="entry name" value="Riboflavin synthase domain-like"/>
    <property type="match status" value="1"/>
</dbReference>
<dbReference type="Pfam" id="PF00175">
    <property type="entry name" value="NAD_binding_1"/>
    <property type="match status" value="1"/>
</dbReference>
<evidence type="ECO:0000256" key="1">
    <source>
        <dbReference type="ARBA" id="ARBA00001974"/>
    </source>
</evidence>
<feature type="domain" description="FAD-binding FR-type" evidence="4">
    <location>
        <begin position="7"/>
        <end position="108"/>
    </location>
</feature>
<keyword evidence="5" id="KW-0560">Oxidoreductase</keyword>
<comment type="cofactor">
    <cofactor evidence="1">
        <name>FAD</name>
        <dbReference type="ChEBI" id="CHEBI:57692"/>
    </cofactor>
</comment>
<dbReference type="Pfam" id="PF00970">
    <property type="entry name" value="FAD_binding_6"/>
    <property type="match status" value="1"/>
</dbReference>
<name>A0A7X5R0N1_9MICO</name>
<dbReference type="Gene3D" id="3.10.20.30">
    <property type="match status" value="1"/>
</dbReference>
<dbReference type="InterPro" id="IPR039261">
    <property type="entry name" value="FNR_nucleotide-bd"/>
</dbReference>
<dbReference type="AlphaFoldDB" id="A0A7X5R0N1"/>
<keyword evidence="3" id="KW-0411">Iron-sulfur</keyword>
<dbReference type="GO" id="GO:0032259">
    <property type="term" value="P:methylation"/>
    <property type="evidence" value="ECO:0007669"/>
    <property type="project" value="UniProtKB-KW"/>
</dbReference>
<dbReference type="PROSITE" id="PS00197">
    <property type="entry name" value="2FE2S_FER_1"/>
    <property type="match status" value="1"/>
</dbReference>
<dbReference type="Proteomes" id="UP000541033">
    <property type="component" value="Unassembled WGS sequence"/>
</dbReference>
<dbReference type="InterPro" id="IPR012675">
    <property type="entry name" value="Beta-grasp_dom_sf"/>
</dbReference>
<dbReference type="GO" id="GO:0051537">
    <property type="term" value="F:2 iron, 2 sulfur cluster binding"/>
    <property type="evidence" value="ECO:0007669"/>
    <property type="project" value="UniProtKB-KW"/>
</dbReference>
<dbReference type="CDD" id="cd06185">
    <property type="entry name" value="PDR_like"/>
    <property type="match status" value="1"/>
</dbReference>
<evidence type="ECO:0000313" key="6">
    <source>
        <dbReference type="Proteomes" id="UP000541033"/>
    </source>
</evidence>
<protein>
    <submittedName>
        <fullName evidence="5">Vanillate O-demethylase ferredoxin subunit</fullName>
        <ecNumber evidence="5">1.14.13.82</ecNumber>
    </submittedName>
</protein>
<evidence type="ECO:0000259" key="4">
    <source>
        <dbReference type="PROSITE" id="PS51384"/>
    </source>
</evidence>
<dbReference type="Gene3D" id="3.40.50.80">
    <property type="entry name" value="Nucleotide-binding domain of ferredoxin-NADP reductase (FNR) module"/>
    <property type="match status" value="1"/>
</dbReference>
<evidence type="ECO:0000313" key="5">
    <source>
        <dbReference type="EMBL" id="NIH53240.1"/>
    </source>
</evidence>
<dbReference type="InterPro" id="IPR006058">
    <property type="entry name" value="2Fe2S_fd_BS"/>
</dbReference>
<dbReference type="Gene3D" id="2.40.30.10">
    <property type="entry name" value="Translation factors"/>
    <property type="match status" value="1"/>
</dbReference>
<gene>
    <name evidence="5" type="ORF">FHX76_001108</name>
</gene>
<keyword evidence="5" id="KW-0489">Methyltransferase</keyword>
<sequence length="335" mass="36906">MAAHNQEVWQRGRVIEADYVATDIKRIVFEPTLPVKAAPGTHLTVAIEIDGAIDTRSYSIVASSDDGTRLTLSVFKTRNTRGGAILMHNLKVGDSIAMTQPMQNFPLRIGAERYVLVAGGVGVTAMVNMARVLREIGANYELVYVGRNREAMAYLDDLTALHGNRMRVFVDDEGNSLNVDKLLGSIAEHPFATETELYMCGPIRLMDGIRRSWASHGLNPPNLRFETFGNSGWFEPEDFIVRIPRLGIETTVGVGSSMLEALESAGADMMFDCRKGECGLCEVRIIDLEGEIDHRDVFFSEQQQRDNTKMCCCVSRGANPNAANGTRTVITLDVS</sequence>